<organism evidence="2 3">
    <name type="scientific">Mucuna pruriens</name>
    <name type="common">Velvet bean</name>
    <name type="synonym">Dolichos pruriens</name>
    <dbReference type="NCBI Taxonomy" id="157652"/>
    <lineage>
        <taxon>Eukaryota</taxon>
        <taxon>Viridiplantae</taxon>
        <taxon>Streptophyta</taxon>
        <taxon>Embryophyta</taxon>
        <taxon>Tracheophyta</taxon>
        <taxon>Spermatophyta</taxon>
        <taxon>Magnoliopsida</taxon>
        <taxon>eudicotyledons</taxon>
        <taxon>Gunneridae</taxon>
        <taxon>Pentapetalae</taxon>
        <taxon>rosids</taxon>
        <taxon>fabids</taxon>
        <taxon>Fabales</taxon>
        <taxon>Fabaceae</taxon>
        <taxon>Papilionoideae</taxon>
        <taxon>50 kb inversion clade</taxon>
        <taxon>NPAAA clade</taxon>
        <taxon>indigoferoid/millettioid clade</taxon>
        <taxon>Phaseoleae</taxon>
        <taxon>Mucuna</taxon>
    </lineage>
</organism>
<feature type="compositionally biased region" description="Basic and acidic residues" evidence="1">
    <location>
        <begin position="12"/>
        <end position="28"/>
    </location>
</feature>
<sequence>MNANQTSPQMSEGRKPATDRADIEQNKKMVNQEEFIAQSILKGKEQMRKLVKDNNVAEFTLFMYECLHTGRVQPHINMTTANMYDLW</sequence>
<feature type="region of interest" description="Disordered" evidence="1">
    <location>
        <begin position="1"/>
        <end position="28"/>
    </location>
</feature>
<evidence type="ECO:0000313" key="2">
    <source>
        <dbReference type="EMBL" id="RDY08876.1"/>
    </source>
</evidence>
<comment type="caution">
    <text evidence="2">The sequence shown here is derived from an EMBL/GenBank/DDBJ whole genome shotgun (WGS) entry which is preliminary data.</text>
</comment>
<evidence type="ECO:0000256" key="1">
    <source>
        <dbReference type="SAM" id="MobiDB-lite"/>
    </source>
</evidence>
<feature type="non-terminal residue" evidence="2">
    <location>
        <position position="1"/>
    </location>
</feature>
<feature type="compositionally biased region" description="Polar residues" evidence="1">
    <location>
        <begin position="1"/>
        <end position="10"/>
    </location>
</feature>
<evidence type="ECO:0000313" key="3">
    <source>
        <dbReference type="Proteomes" id="UP000257109"/>
    </source>
</evidence>
<reference evidence="2" key="1">
    <citation type="submission" date="2018-05" db="EMBL/GenBank/DDBJ databases">
        <title>Draft genome of Mucuna pruriens seed.</title>
        <authorList>
            <person name="Nnadi N.E."/>
            <person name="Vos R."/>
            <person name="Hasami M.H."/>
            <person name="Devisetty U.K."/>
            <person name="Aguiy J.C."/>
        </authorList>
    </citation>
    <scope>NUCLEOTIDE SEQUENCE [LARGE SCALE GENOMIC DNA]</scope>
    <source>
        <strain evidence="2">JCA_2017</strain>
    </source>
</reference>
<dbReference type="Proteomes" id="UP000257109">
    <property type="component" value="Unassembled WGS sequence"/>
</dbReference>
<dbReference type="EMBL" id="QJKJ01001190">
    <property type="protein sequence ID" value="RDY08876.1"/>
    <property type="molecule type" value="Genomic_DNA"/>
</dbReference>
<protein>
    <submittedName>
        <fullName evidence="2">Uncharacterized protein</fullName>
    </submittedName>
</protein>
<dbReference type="AlphaFoldDB" id="A0A371I1G3"/>
<gene>
    <name evidence="2" type="ORF">CR513_06844</name>
</gene>
<dbReference type="OrthoDB" id="1736289at2759"/>
<name>A0A371I1G3_MUCPR</name>
<proteinExistence type="predicted"/>
<keyword evidence="3" id="KW-1185">Reference proteome</keyword>
<accession>A0A371I1G3</accession>